<evidence type="ECO:0000256" key="4">
    <source>
        <dbReference type="ARBA" id="ARBA00022827"/>
    </source>
</evidence>
<proteinExistence type="inferred from homology"/>
<organism evidence="8 9">
    <name type="scientific">Leifsonia virtsii</name>
    <dbReference type="NCBI Taxonomy" id="3035915"/>
    <lineage>
        <taxon>Bacteria</taxon>
        <taxon>Bacillati</taxon>
        <taxon>Actinomycetota</taxon>
        <taxon>Actinomycetes</taxon>
        <taxon>Micrococcales</taxon>
        <taxon>Microbacteriaceae</taxon>
        <taxon>Leifsonia</taxon>
    </lineage>
</organism>
<dbReference type="PRINTS" id="PR00469">
    <property type="entry name" value="PNDRDTASEII"/>
</dbReference>
<dbReference type="Gene3D" id="3.50.50.100">
    <property type="match status" value="1"/>
</dbReference>
<accession>A0ABT8J3U2</accession>
<dbReference type="PRINTS" id="PR00368">
    <property type="entry name" value="FADPNR"/>
</dbReference>
<evidence type="ECO:0000256" key="2">
    <source>
        <dbReference type="ARBA" id="ARBA00005272"/>
    </source>
</evidence>
<evidence type="ECO:0000313" key="8">
    <source>
        <dbReference type="EMBL" id="MDN4599252.1"/>
    </source>
</evidence>
<feature type="region of interest" description="Disordered" evidence="6">
    <location>
        <begin position="385"/>
        <end position="404"/>
    </location>
</feature>
<feature type="compositionally biased region" description="Polar residues" evidence="6">
    <location>
        <begin position="387"/>
        <end position="396"/>
    </location>
</feature>
<sequence>MQQQTRVVVIGGGYAGVTAANRLTADDSVSVTLVNPRDVFVERIRLHQLVAGTDDAVVDFDRVLAPAVGLRVDTVRRIDAASRRVLLTSGAALDYDHLIYAAGSGRAVADVPGGEHAHAIADLRDAEALREALAAAGPETPVVVAGGGPAGIELAAELAEQGRPVALACGGPLGPTLHERTRRGVARRLAALGVDVLDGPGSRVVAVTADGAVLADGRTIGGTVVWTAGFLVPELARASGLSTDAHGRLLTDETLTSVDDERILAAGDAASPSGMPLRMSCQAAGPLGGHAADTVLQRIHGDEPRPFAMGFIGLCLSLGRRNGVFQFEHRDDSPTGARIAGRAGASVKELVCRGTVQQLVLEARHPGATRLPAAFGDRSRARMLASSGATVRTTAPASGGAARP</sequence>
<evidence type="ECO:0000256" key="5">
    <source>
        <dbReference type="ARBA" id="ARBA00023002"/>
    </source>
</evidence>
<keyword evidence="4" id="KW-0274">FAD</keyword>
<evidence type="ECO:0000313" key="9">
    <source>
        <dbReference type="Proteomes" id="UP001174210"/>
    </source>
</evidence>
<dbReference type="PANTHER" id="PTHR42913:SF3">
    <property type="entry name" value="64 KDA MITOCHONDRIAL NADH DEHYDROGENASE (EUROFUNG)"/>
    <property type="match status" value="1"/>
</dbReference>
<gene>
    <name evidence="8" type="ORF">P5G59_19025</name>
</gene>
<name>A0ABT8J3U2_9MICO</name>
<comment type="cofactor">
    <cofactor evidence="1">
        <name>FAD</name>
        <dbReference type="ChEBI" id="CHEBI:57692"/>
    </cofactor>
</comment>
<dbReference type="EMBL" id="JAROCB010000005">
    <property type="protein sequence ID" value="MDN4599252.1"/>
    <property type="molecule type" value="Genomic_DNA"/>
</dbReference>
<dbReference type="InterPro" id="IPR036188">
    <property type="entry name" value="FAD/NAD-bd_sf"/>
</dbReference>
<evidence type="ECO:0000256" key="3">
    <source>
        <dbReference type="ARBA" id="ARBA00022630"/>
    </source>
</evidence>
<dbReference type="InterPro" id="IPR023753">
    <property type="entry name" value="FAD/NAD-binding_dom"/>
</dbReference>
<dbReference type="PANTHER" id="PTHR42913">
    <property type="entry name" value="APOPTOSIS-INDUCING FACTOR 1"/>
    <property type="match status" value="1"/>
</dbReference>
<keyword evidence="5" id="KW-0560">Oxidoreductase</keyword>
<evidence type="ECO:0000256" key="6">
    <source>
        <dbReference type="SAM" id="MobiDB-lite"/>
    </source>
</evidence>
<dbReference type="Pfam" id="PF07992">
    <property type="entry name" value="Pyr_redox_2"/>
    <property type="match status" value="1"/>
</dbReference>
<comment type="similarity">
    <text evidence="2">Belongs to the NADH dehydrogenase family.</text>
</comment>
<feature type="domain" description="FAD/NAD(P)-binding" evidence="7">
    <location>
        <begin position="6"/>
        <end position="276"/>
    </location>
</feature>
<dbReference type="SUPFAM" id="SSF51905">
    <property type="entry name" value="FAD/NAD(P)-binding domain"/>
    <property type="match status" value="2"/>
</dbReference>
<protein>
    <submittedName>
        <fullName evidence="8">FAD-dependent oxidoreductase</fullName>
    </submittedName>
</protein>
<evidence type="ECO:0000256" key="1">
    <source>
        <dbReference type="ARBA" id="ARBA00001974"/>
    </source>
</evidence>
<dbReference type="RefSeq" id="WP_301220596.1">
    <property type="nucleotide sequence ID" value="NZ_JAROCB010000005.1"/>
</dbReference>
<evidence type="ECO:0000259" key="7">
    <source>
        <dbReference type="Pfam" id="PF07992"/>
    </source>
</evidence>
<dbReference type="InterPro" id="IPR051169">
    <property type="entry name" value="NADH-Q_oxidoreductase"/>
</dbReference>
<comment type="caution">
    <text evidence="8">The sequence shown here is derived from an EMBL/GenBank/DDBJ whole genome shotgun (WGS) entry which is preliminary data.</text>
</comment>
<keyword evidence="9" id="KW-1185">Reference proteome</keyword>
<dbReference type="Proteomes" id="UP001174210">
    <property type="component" value="Unassembled WGS sequence"/>
</dbReference>
<reference evidence="8" key="1">
    <citation type="submission" date="2023-03" db="EMBL/GenBank/DDBJ databases">
        <title>MT1 and MT2 Draft Genomes of Novel Species.</title>
        <authorList>
            <person name="Venkateswaran K."/>
        </authorList>
    </citation>
    <scope>NUCLEOTIDE SEQUENCE</scope>
    <source>
        <strain evidence="8">F6_8S_P_1A</strain>
    </source>
</reference>
<keyword evidence="3" id="KW-0285">Flavoprotein</keyword>